<accession>A0A0P0GKX8</accession>
<proteinExistence type="predicted"/>
<evidence type="ECO:0000313" key="1">
    <source>
        <dbReference type="EMBL" id="ALJ58520.1"/>
    </source>
</evidence>
<dbReference type="EMBL" id="CP012801">
    <property type="protein sequence ID" value="ALJ58520.1"/>
    <property type="molecule type" value="Genomic_DNA"/>
</dbReference>
<gene>
    <name evidence="1" type="ORF">BcellWH2_01258</name>
</gene>
<evidence type="ECO:0000313" key="2">
    <source>
        <dbReference type="Proteomes" id="UP000061809"/>
    </source>
</evidence>
<sequence length="137" mass="15394">MAKYILLFCILLGVFLVSGFESVSGDMKEYKELRVTGLQQGKTECNISEVGAEQCRKVVYGGEYASKAIGNIATSVSRSNIPSSQVLRFNALSVVAKIVKSIKVRLPEEKRMSFPYQLSLTHYSSRYYIYALRHIII</sequence>
<reference evidence="1 2" key="1">
    <citation type="journal article" date="2015" name="Science">
        <title>Genetic determinants of in vivo fitness and diet responsiveness in multiple human gut Bacteroides.</title>
        <authorList>
            <person name="Wu M."/>
            <person name="McNulty N.P."/>
            <person name="Rodionov D.A."/>
            <person name="Khoroshkin M.S."/>
            <person name="Griffin N.W."/>
            <person name="Cheng J."/>
            <person name="Latreille P."/>
            <person name="Kerstetter R.A."/>
            <person name="Terrapon N."/>
            <person name="Henrissat B."/>
            <person name="Osterman A.L."/>
            <person name="Gordon J.I."/>
        </authorList>
    </citation>
    <scope>NUCLEOTIDE SEQUENCE [LARGE SCALE GENOMIC DNA]</scope>
    <source>
        <strain evidence="1 2">WH2</strain>
    </source>
</reference>
<dbReference type="AlphaFoldDB" id="A0A0P0GKX8"/>
<dbReference type="Proteomes" id="UP000061809">
    <property type="component" value="Chromosome"/>
</dbReference>
<dbReference type="RefSeq" id="WP_029428335.1">
    <property type="nucleotide sequence ID" value="NZ_CP012801.1"/>
</dbReference>
<dbReference type="PATRIC" id="fig|246787.4.peg.1296"/>
<organism evidence="1 2">
    <name type="scientific">Bacteroides cellulosilyticus</name>
    <dbReference type="NCBI Taxonomy" id="246787"/>
    <lineage>
        <taxon>Bacteria</taxon>
        <taxon>Pseudomonadati</taxon>
        <taxon>Bacteroidota</taxon>
        <taxon>Bacteroidia</taxon>
        <taxon>Bacteroidales</taxon>
        <taxon>Bacteroidaceae</taxon>
        <taxon>Bacteroides</taxon>
    </lineage>
</organism>
<protein>
    <submittedName>
        <fullName evidence="1">Uncharacterized protein</fullName>
    </submittedName>
</protein>
<name>A0A0P0GKX8_9BACE</name>
<dbReference type="KEGG" id="bcel:BcellWH2_01258"/>